<evidence type="ECO:0000256" key="1">
    <source>
        <dbReference type="SAM" id="MobiDB-lite"/>
    </source>
</evidence>
<keyword evidence="3" id="KW-1185">Reference proteome</keyword>
<protein>
    <submittedName>
        <fullName evidence="2">Uncharacterized protein</fullName>
    </submittedName>
</protein>
<feature type="non-terminal residue" evidence="2">
    <location>
        <position position="1"/>
    </location>
</feature>
<comment type="caution">
    <text evidence="2">The sequence shown here is derived from an EMBL/GenBank/DDBJ whole genome shotgun (WGS) entry which is preliminary data.</text>
</comment>
<reference evidence="2" key="1">
    <citation type="submission" date="2022-11" db="EMBL/GenBank/DDBJ databases">
        <authorList>
            <person name="Morgan W.R."/>
            <person name="Tartar A."/>
        </authorList>
    </citation>
    <scope>NUCLEOTIDE SEQUENCE</scope>
    <source>
        <strain evidence="2">ARSEF 373</strain>
    </source>
</reference>
<feature type="region of interest" description="Disordered" evidence="1">
    <location>
        <begin position="1"/>
        <end position="36"/>
    </location>
</feature>
<accession>A0AAV2Z1E4</accession>
<proteinExistence type="predicted"/>
<name>A0AAV2Z1E4_9STRA</name>
<gene>
    <name evidence="2" type="ORF">N0F65_004693</name>
</gene>
<dbReference type="EMBL" id="DAKRPA010000058">
    <property type="protein sequence ID" value="DBA00788.1"/>
    <property type="molecule type" value="Genomic_DNA"/>
</dbReference>
<evidence type="ECO:0000313" key="3">
    <source>
        <dbReference type="Proteomes" id="UP001146120"/>
    </source>
</evidence>
<evidence type="ECO:0000313" key="2">
    <source>
        <dbReference type="EMBL" id="DBA00788.1"/>
    </source>
</evidence>
<reference evidence="2" key="2">
    <citation type="journal article" date="2023" name="Microbiol Resour">
        <title>Decontamination and Annotation of the Draft Genome Sequence of the Oomycete Lagenidium giganteum ARSEF 373.</title>
        <authorList>
            <person name="Morgan W.R."/>
            <person name="Tartar A."/>
        </authorList>
    </citation>
    <scope>NUCLEOTIDE SEQUENCE</scope>
    <source>
        <strain evidence="2">ARSEF 373</strain>
    </source>
</reference>
<feature type="compositionally biased region" description="Basic and acidic residues" evidence="1">
    <location>
        <begin position="11"/>
        <end position="29"/>
    </location>
</feature>
<dbReference type="Proteomes" id="UP001146120">
    <property type="component" value="Unassembled WGS sequence"/>
</dbReference>
<dbReference type="AlphaFoldDB" id="A0AAV2Z1E4"/>
<organism evidence="2 3">
    <name type="scientific">Lagenidium giganteum</name>
    <dbReference type="NCBI Taxonomy" id="4803"/>
    <lineage>
        <taxon>Eukaryota</taxon>
        <taxon>Sar</taxon>
        <taxon>Stramenopiles</taxon>
        <taxon>Oomycota</taxon>
        <taxon>Peronosporomycetes</taxon>
        <taxon>Pythiales</taxon>
        <taxon>Pythiaceae</taxon>
    </lineage>
</organism>
<sequence>RAPSLGAHRNQAADDQRRGEQPKRMKSDPPSRAPTSVDVFDERLRDVFSFRAAIPLLDEYLSSIQIDDDDPAFLFDWQEDNVNAFVAAANGPNAARVPPWLRTRPPNITASSFIDDVVYRLQPPLAGGRFGHIMLAPNNLQQYGAILVTLSSLQNDVFLQNAARVALPVVNNVEPHLAVTAHLTDSRVHNARPNVIPPTLRNGRPLRQLFI</sequence>